<accession>A0A0C9U0E7</accession>
<feature type="region of interest" description="Disordered" evidence="1">
    <location>
        <begin position="103"/>
        <end position="192"/>
    </location>
</feature>
<proteinExistence type="predicted"/>
<feature type="compositionally biased region" description="Polar residues" evidence="1">
    <location>
        <begin position="121"/>
        <end position="134"/>
    </location>
</feature>
<gene>
    <name evidence="2" type="ORF">M422DRAFT_71657</name>
</gene>
<feature type="region of interest" description="Disordered" evidence="1">
    <location>
        <begin position="67"/>
        <end position="89"/>
    </location>
</feature>
<feature type="compositionally biased region" description="Basic residues" evidence="1">
    <location>
        <begin position="161"/>
        <end position="170"/>
    </location>
</feature>
<reference evidence="2 3" key="1">
    <citation type="submission" date="2014-06" db="EMBL/GenBank/DDBJ databases">
        <title>Evolutionary Origins and Diversification of the Mycorrhizal Mutualists.</title>
        <authorList>
            <consortium name="DOE Joint Genome Institute"/>
            <consortium name="Mycorrhizal Genomics Consortium"/>
            <person name="Kohler A."/>
            <person name="Kuo A."/>
            <person name="Nagy L.G."/>
            <person name="Floudas D."/>
            <person name="Copeland A."/>
            <person name="Barry K.W."/>
            <person name="Cichocki N."/>
            <person name="Veneault-Fourrey C."/>
            <person name="LaButti K."/>
            <person name="Lindquist E.A."/>
            <person name="Lipzen A."/>
            <person name="Lundell T."/>
            <person name="Morin E."/>
            <person name="Murat C."/>
            <person name="Riley R."/>
            <person name="Ohm R."/>
            <person name="Sun H."/>
            <person name="Tunlid A."/>
            <person name="Henrissat B."/>
            <person name="Grigoriev I.V."/>
            <person name="Hibbett D.S."/>
            <person name="Martin F."/>
        </authorList>
    </citation>
    <scope>NUCLEOTIDE SEQUENCE [LARGE SCALE GENOMIC DNA]</scope>
    <source>
        <strain evidence="2 3">SS14</strain>
    </source>
</reference>
<dbReference type="HOGENOM" id="CLU_070625_0_0_1"/>
<dbReference type="AlphaFoldDB" id="A0A0C9U0E7"/>
<feature type="compositionally biased region" description="Polar residues" evidence="1">
    <location>
        <begin position="179"/>
        <end position="189"/>
    </location>
</feature>
<feature type="compositionally biased region" description="Polar residues" evidence="1">
    <location>
        <begin position="69"/>
        <end position="81"/>
    </location>
</feature>
<dbReference type="OrthoDB" id="2596481at2759"/>
<dbReference type="EMBL" id="KN837336">
    <property type="protein sequence ID" value="KIJ27439.1"/>
    <property type="molecule type" value="Genomic_DNA"/>
</dbReference>
<keyword evidence="3" id="KW-1185">Reference proteome</keyword>
<protein>
    <submittedName>
        <fullName evidence="2">Uncharacterized protein</fullName>
    </submittedName>
</protein>
<evidence type="ECO:0000256" key="1">
    <source>
        <dbReference type="SAM" id="MobiDB-lite"/>
    </source>
</evidence>
<dbReference type="Proteomes" id="UP000054279">
    <property type="component" value="Unassembled WGS sequence"/>
</dbReference>
<sequence length="354" mass="38190">MSSEQANVTSPSIGSLSLSSSSYSLATITTATGSEAFEVFDESSSDEDEIVWAGTELEDDEDFILVPHTPSQPRASVQVSPQLEAASPNPNLLGAMARLTLRSPDPASLSEPLTLIMPANPDQSSTHPGTPTQAKMSGSKGSSSRKVAETGASQPAPTPKQKNRGRRRRRENKEGVTASYPSPITSSDGELTEDVIFDEDVSMVGDARTGFGSKPVVESDNESLDVETLKYENARSFISSALSNPSATLYSTYARLTLLQSLIIELGLMPSTDALPASLSAARRFLKSNVFVNIGDYLWAREQGPEEIQNVIFPNKKALLKDLRAKGHRRRLTNIGWVKEHGLGVLLVSPFRSH</sequence>
<name>A0A0C9U0E7_SPHS4</name>
<evidence type="ECO:0000313" key="3">
    <source>
        <dbReference type="Proteomes" id="UP000054279"/>
    </source>
</evidence>
<feature type="compositionally biased region" description="Low complexity" evidence="1">
    <location>
        <begin position="135"/>
        <end position="144"/>
    </location>
</feature>
<organism evidence="2 3">
    <name type="scientific">Sphaerobolus stellatus (strain SS14)</name>
    <dbReference type="NCBI Taxonomy" id="990650"/>
    <lineage>
        <taxon>Eukaryota</taxon>
        <taxon>Fungi</taxon>
        <taxon>Dikarya</taxon>
        <taxon>Basidiomycota</taxon>
        <taxon>Agaricomycotina</taxon>
        <taxon>Agaricomycetes</taxon>
        <taxon>Phallomycetidae</taxon>
        <taxon>Geastrales</taxon>
        <taxon>Sphaerobolaceae</taxon>
        <taxon>Sphaerobolus</taxon>
    </lineage>
</organism>
<evidence type="ECO:0000313" key="2">
    <source>
        <dbReference type="EMBL" id="KIJ27439.1"/>
    </source>
</evidence>